<dbReference type="AlphaFoldDB" id="A0A917D4I1"/>
<dbReference type="Proteomes" id="UP000637643">
    <property type="component" value="Unassembled WGS sequence"/>
</dbReference>
<dbReference type="Pfam" id="PF01022">
    <property type="entry name" value="HTH_5"/>
    <property type="match status" value="1"/>
</dbReference>
<gene>
    <name evidence="3" type="ORF">GCM10010912_65490</name>
</gene>
<protein>
    <recommendedName>
        <fullName evidence="2">HTH arsR-type domain-containing protein</fullName>
    </recommendedName>
</protein>
<proteinExistence type="predicted"/>
<dbReference type="PANTHER" id="PTHR38600:SF1">
    <property type="entry name" value="TRANSCRIPTIONAL REGULATORY PROTEIN"/>
    <property type="match status" value="1"/>
</dbReference>
<dbReference type="InterPro" id="IPR036390">
    <property type="entry name" value="WH_DNA-bd_sf"/>
</dbReference>
<sequence>MPVGIIAERLELSQPQTSKHLRVLAEAGLVQVEPSANKRIYQLRTVPLQELETWLQTYRRMWEEKFDNLDDYLHQLQQVDNNKDHKE</sequence>
<name>A0A917D4I1_9BACL</name>
<feature type="domain" description="HTH arsR-type" evidence="2">
    <location>
        <begin position="6"/>
        <end position="31"/>
    </location>
</feature>
<reference evidence="3" key="1">
    <citation type="journal article" date="2014" name="Int. J. Syst. Evol. Microbiol.">
        <title>Complete genome sequence of Corynebacterium casei LMG S-19264T (=DSM 44701T), isolated from a smear-ripened cheese.</title>
        <authorList>
            <consortium name="US DOE Joint Genome Institute (JGI-PGF)"/>
            <person name="Walter F."/>
            <person name="Albersmeier A."/>
            <person name="Kalinowski J."/>
            <person name="Ruckert C."/>
        </authorList>
    </citation>
    <scope>NUCLEOTIDE SEQUENCE</scope>
    <source>
        <strain evidence="3">CGMCC 1.16134</strain>
    </source>
</reference>
<dbReference type="InterPro" id="IPR036388">
    <property type="entry name" value="WH-like_DNA-bd_sf"/>
</dbReference>
<evidence type="ECO:0000313" key="4">
    <source>
        <dbReference type="Proteomes" id="UP000637643"/>
    </source>
</evidence>
<dbReference type="PANTHER" id="PTHR38600">
    <property type="entry name" value="TRANSCRIPTIONAL REGULATORY PROTEIN"/>
    <property type="match status" value="1"/>
</dbReference>
<keyword evidence="4" id="KW-1185">Reference proteome</keyword>
<evidence type="ECO:0000256" key="1">
    <source>
        <dbReference type="ARBA" id="ARBA00023125"/>
    </source>
</evidence>
<evidence type="ECO:0000259" key="2">
    <source>
        <dbReference type="Pfam" id="PF01022"/>
    </source>
</evidence>
<organism evidence="3 4">
    <name type="scientific">Paenibacillus albidus</name>
    <dbReference type="NCBI Taxonomy" id="2041023"/>
    <lineage>
        <taxon>Bacteria</taxon>
        <taxon>Bacillati</taxon>
        <taxon>Bacillota</taxon>
        <taxon>Bacilli</taxon>
        <taxon>Bacillales</taxon>
        <taxon>Paenibacillaceae</taxon>
        <taxon>Paenibacillus</taxon>
    </lineage>
</organism>
<dbReference type="SUPFAM" id="SSF46785">
    <property type="entry name" value="Winged helix' DNA-binding domain"/>
    <property type="match status" value="1"/>
</dbReference>
<dbReference type="InterPro" id="IPR001845">
    <property type="entry name" value="HTH_ArsR_DNA-bd_dom"/>
</dbReference>
<dbReference type="CDD" id="cd00090">
    <property type="entry name" value="HTH_ARSR"/>
    <property type="match status" value="1"/>
</dbReference>
<accession>A0A917D4I1</accession>
<keyword evidence="1" id="KW-0238">DNA-binding</keyword>
<reference evidence="3" key="2">
    <citation type="submission" date="2020-09" db="EMBL/GenBank/DDBJ databases">
        <authorList>
            <person name="Sun Q."/>
            <person name="Zhou Y."/>
        </authorList>
    </citation>
    <scope>NUCLEOTIDE SEQUENCE</scope>
    <source>
        <strain evidence="3">CGMCC 1.16134</strain>
    </source>
</reference>
<comment type="caution">
    <text evidence="3">The sequence shown here is derived from an EMBL/GenBank/DDBJ whole genome shotgun (WGS) entry which is preliminary data.</text>
</comment>
<dbReference type="GO" id="GO:0003677">
    <property type="term" value="F:DNA binding"/>
    <property type="evidence" value="ECO:0007669"/>
    <property type="project" value="UniProtKB-KW"/>
</dbReference>
<dbReference type="GO" id="GO:0003700">
    <property type="term" value="F:DNA-binding transcription factor activity"/>
    <property type="evidence" value="ECO:0007669"/>
    <property type="project" value="InterPro"/>
</dbReference>
<evidence type="ECO:0000313" key="3">
    <source>
        <dbReference type="EMBL" id="GGG11971.1"/>
    </source>
</evidence>
<dbReference type="Gene3D" id="1.10.10.10">
    <property type="entry name" value="Winged helix-like DNA-binding domain superfamily/Winged helix DNA-binding domain"/>
    <property type="match status" value="1"/>
</dbReference>
<dbReference type="EMBL" id="BMKR01000055">
    <property type="protein sequence ID" value="GGG11971.1"/>
    <property type="molecule type" value="Genomic_DNA"/>
</dbReference>
<dbReference type="InterPro" id="IPR011991">
    <property type="entry name" value="ArsR-like_HTH"/>
</dbReference>